<dbReference type="GO" id="GO:0016832">
    <property type="term" value="F:aldehyde-lyase activity"/>
    <property type="evidence" value="ECO:0007669"/>
    <property type="project" value="TreeGrafter"/>
</dbReference>
<dbReference type="InterPro" id="IPR050251">
    <property type="entry name" value="HpcH-HpaI_aldolase"/>
</dbReference>
<name>A0A6A6TTN7_9PEZI</name>
<dbReference type="Gene3D" id="3.20.20.60">
    <property type="entry name" value="Phosphoenolpyruvate-binding domains"/>
    <property type="match status" value="1"/>
</dbReference>
<dbReference type="GO" id="GO:0005737">
    <property type="term" value="C:cytoplasm"/>
    <property type="evidence" value="ECO:0007669"/>
    <property type="project" value="TreeGrafter"/>
</dbReference>
<reference evidence="4" key="1">
    <citation type="journal article" date="2020" name="Stud. Mycol.">
        <title>101 Dothideomycetes genomes: a test case for predicting lifestyles and emergence of pathogens.</title>
        <authorList>
            <person name="Haridas S."/>
            <person name="Albert R."/>
            <person name="Binder M."/>
            <person name="Bloem J."/>
            <person name="Labutti K."/>
            <person name="Salamov A."/>
            <person name="Andreopoulos B."/>
            <person name="Baker S."/>
            <person name="Barry K."/>
            <person name="Bills G."/>
            <person name="Bluhm B."/>
            <person name="Cannon C."/>
            <person name="Castanera R."/>
            <person name="Culley D."/>
            <person name="Daum C."/>
            <person name="Ezra D."/>
            <person name="Gonzalez J."/>
            <person name="Henrissat B."/>
            <person name="Kuo A."/>
            <person name="Liang C."/>
            <person name="Lipzen A."/>
            <person name="Lutzoni F."/>
            <person name="Magnuson J."/>
            <person name="Mondo S."/>
            <person name="Nolan M."/>
            <person name="Ohm R."/>
            <person name="Pangilinan J."/>
            <person name="Park H.-J."/>
            <person name="Ramirez L."/>
            <person name="Alfaro M."/>
            <person name="Sun H."/>
            <person name="Tritt A."/>
            <person name="Yoshinaga Y."/>
            <person name="Zwiers L.-H."/>
            <person name="Turgeon B."/>
            <person name="Goodwin S."/>
            <person name="Spatafora J."/>
            <person name="Crous P."/>
            <person name="Grigoriev I."/>
        </authorList>
    </citation>
    <scope>NUCLEOTIDE SEQUENCE</scope>
    <source>
        <strain evidence="4">CBS 115976</strain>
    </source>
</reference>
<keyword evidence="1" id="KW-0479">Metal-binding</keyword>
<dbReference type="Proteomes" id="UP000799302">
    <property type="component" value="Unassembled WGS sequence"/>
</dbReference>
<evidence type="ECO:0000256" key="2">
    <source>
        <dbReference type="ARBA" id="ARBA00023239"/>
    </source>
</evidence>
<keyword evidence="5" id="KW-1185">Reference proteome</keyword>
<dbReference type="EMBL" id="MU004245">
    <property type="protein sequence ID" value="KAF2663425.1"/>
    <property type="molecule type" value="Genomic_DNA"/>
</dbReference>
<dbReference type="GO" id="GO:0046872">
    <property type="term" value="F:metal ion binding"/>
    <property type="evidence" value="ECO:0007669"/>
    <property type="project" value="UniProtKB-KW"/>
</dbReference>
<evidence type="ECO:0000256" key="1">
    <source>
        <dbReference type="ARBA" id="ARBA00022723"/>
    </source>
</evidence>
<dbReference type="SUPFAM" id="SSF51621">
    <property type="entry name" value="Phosphoenolpyruvate/pyruvate domain"/>
    <property type="match status" value="1"/>
</dbReference>
<dbReference type="PANTHER" id="PTHR30502">
    <property type="entry name" value="2-KETO-3-DEOXY-L-RHAMNONATE ALDOLASE"/>
    <property type="match status" value="1"/>
</dbReference>
<dbReference type="Pfam" id="PF03328">
    <property type="entry name" value="HpcH_HpaI"/>
    <property type="match status" value="1"/>
</dbReference>
<dbReference type="AlphaFoldDB" id="A0A6A6TTN7"/>
<keyword evidence="2" id="KW-0456">Lyase</keyword>
<sequence length="296" mass="31537">MFGVAHGIPSVFLTKVIASTKPDFIWIDVEHGMFNRLTLHDAIHAAQHHSEGKTMVIVRVPKGDEISLTTALDAGAAGIMIPHCESAEEVQALIKEMYYPPMGHRSFSPWTFTPGISSASLYQNDLFNIETSNRHVAVIAQIESVKGVENVDAIAAVPGVSALMFGPGDFMTDAGLPLKLGGIPHPVFADALEKFAAAGKKNNIPLMGAAQQLELIPMLLEQGYRLIITAFDVWNIAGMVYEGLAKGKQYVKDIALPMRESNGSAIEKNGTAIEAKGSAIESNGAAVEANGTTKAA</sequence>
<proteinExistence type="predicted"/>
<gene>
    <name evidence="4" type="ORF">BT63DRAFT_430274</name>
</gene>
<dbReference type="PANTHER" id="PTHR30502:SF8">
    <property type="entry name" value="SYNTHASE, PUTATIVE-RELATED"/>
    <property type="match status" value="1"/>
</dbReference>
<dbReference type="InterPro" id="IPR040442">
    <property type="entry name" value="Pyrv_kinase-like_dom_sf"/>
</dbReference>
<accession>A0A6A6TTN7</accession>
<evidence type="ECO:0000259" key="3">
    <source>
        <dbReference type="Pfam" id="PF03328"/>
    </source>
</evidence>
<feature type="domain" description="HpcH/HpaI aldolase/citrate lyase" evidence="3">
    <location>
        <begin position="14"/>
        <end position="233"/>
    </location>
</feature>
<protein>
    <submittedName>
        <fullName evidence="4">HpcH/HpaI aldolase</fullName>
    </submittedName>
</protein>
<dbReference type="OrthoDB" id="2326446at2759"/>
<evidence type="ECO:0000313" key="5">
    <source>
        <dbReference type="Proteomes" id="UP000799302"/>
    </source>
</evidence>
<dbReference type="InterPro" id="IPR015813">
    <property type="entry name" value="Pyrv/PenolPyrv_kinase-like_dom"/>
</dbReference>
<dbReference type="InterPro" id="IPR005000">
    <property type="entry name" value="Aldolase/citrate-lyase_domain"/>
</dbReference>
<organism evidence="4 5">
    <name type="scientific">Microthyrium microscopicum</name>
    <dbReference type="NCBI Taxonomy" id="703497"/>
    <lineage>
        <taxon>Eukaryota</taxon>
        <taxon>Fungi</taxon>
        <taxon>Dikarya</taxon>
        <taxon>Ascomycota</taxon>
        <taxon>Pezizomycotina</taxon>
        <taxon>Dothideomycetes</taxon>
        <taxon>Dothideomycetes incertae sedis</taxon>
        <taxon>Microthyriales</taxon>
        <taxon>Microthyriaceae</taxon>
        <taxon>Microthyrium</taxon>
    </lineage>
</organism>
<evidence type="ECO:0000313" key="4">
    <source>
        <dbReference type="EMBL" id="KAF2663425.1"/>
    </source>
</evidence>